<dbReference type="SUPFAM" id="SSF81383">
    <property type="entry name" value="F-box domain"/>
    <property type="match status" value="1"/>
</dbReference>
<dbReference type="Pfam" id="PF00646">
    <property type="entry name" value="F-box"/>
    <property type="match status" value="1"/>
</dbReference>
<dbReference type="CDD" id="cd22160">
    <property type="entry name" value="F-box_AtFBL13-like"/>
    <property type="match status" value="1"/>
</dbReference>
<dbReference type="PANTHER" id="PTHR34223">
    <property type="entry name" value="OS11G0201299 PROTEIN"/>
    <property type="match status" value="1"/>
</dbReference>
<keyword evidence="3" id="KW-1185">Reference proteome</keyword>
<reference evidence="2 3" key="1">
    <citation type="submission" date="2020-10" db="EMBL/GenBank/DDBJ databases">
        <title>The Coptis chinensis genome and diversification of protoberbering-type alkaloids.</title>
        <authorList>
            <person name="Wang B."/>
            <person name="Shu S."/>
            <person name="Song C."/>
            <person name="Liu Y."/>
        </authorList>
    </citation>
    <scope>NUCLEOTIDE SEQUENCE [LARGE SCALE GENOMIC DNA]</scope>
    <source>
        <strain evidence="2">HL-2020</strain>
        <tissue evidence="2">Leaf</tissue>
    </source>
</reference>
<gene>
    <name evidence="2" type="ORF">IFM89_036743</name>
</gene>
<organism evidence="2 3">
    <name type="scientific">Coptis chinensis</name>
    <dbReference type="NCBI Taxonomy" id="261450"/>
    <lineage>
        <taxon>Eukaryota</taxon>
        <taxon>Viridiplantae</taxon>
        <taxon>Streptophyta</taxon>
        <taxon>Embryophyta</taxon>
        <taxon>Tracheophyta</taxon>
        <taxon>Spermatophyta</taxon>
        <taxon>Magnoliopsida</taxon>
        <taxon>Ranunculales</taxon>
        <taxon>Ranunculaceae</taxon>
        <taxon>Coptidoideae</taxon>
        <taxon>Coptis</taxon>
    </lineage>
</organism>
<dbReference type="EMBL" id="JADFTS010000004">
    <property type="protein sequence ID" value="KAF9611927.1"/>
    <property type="molecule type" value="Genomic_DNA"/>
</dbReference>
<dbReference type="InterPro" id="IPR053781">
    <property type="entry name" value="F-box_AtFBL13-like"/>
</dbReference>
<dbReference type="InterPro" id="IPR053197">
    <property type="entry name" value="F-box_SCFL_complex_component"/>
</dbReference>
<feature type="domain" description="F-box" evidence="1">
    <location>
        <begin position="29"/>
        <end position="67"/>
    </location>
</feature>
<comment type="caution">
    <text evidence="2">The sequence shown here is derived from an EMBL/GenBank/DDBJ whole genome shotgun (WGS) entry which is preliminary data.</text>
</comment>
<evidence type="ECO:0000259" key="1">
    <source>
        <dbReference type="Pfam" id="PF00646"/>
    </source>
</evidence>
<dbReference type="InterPro" id="IPR001810">
    <property type="entry name" value="F-box_dom"/>
</dbReference>
<accession>A0A835I861</accession>
<evidence type="ECO:0000313" key="2">
    <source>
        <dbReference type="EMBL" id="KAF9611927.1"/>
    </source>
</evidence>
<protein>
    <recommendedName>
        <fullName evidence="1">F-box domain-containing protein</fullName>
    </recommendedName>
</protein>
<dbReference type="PANTHER" id="PTHR34223:SF51">
    <property type="entry name" value="OS06G0556300 PROTEIN"/>
    <property type="match status" value="1"/>
</dbReference>
<dbReference type="AlphaFoldDB" id="A0A835I861"/>
<dbReference type="InterPro" id="IPR036047">
    <property type="entry name" value="F-box-like_dom_sf"/>
</dbReference>
<evidence type="ECO:0000313" key="3">
    <source>
        <dbReference type="Proteomes" id="UP000631114"/>
    </source>
</evidence>
<dbReference type="Gene3D" id="1.20.1280.50">
    <property type="match status" value="1"/>
</dbReference>
<name>A0A835I861_9MAGN</name>
<proteinExistence type="predicted"/>
<dbReference type="Proteomes" id="UP000631114">
    <property type="component" value="Unassembled WGS sequence"/>
</dbReference>
<sequence length="173" mass="20316">MEAEGNSSSSSSTAANKKLMNINNEDRISGLYEPLIHHILFFMDKKEVLQTSLLSKRWTNLWRSVRTLKFHEDSWTNRRNFKLKKGKFKFFVDIVLLLRDGSDIDKFDLYFLSAEYDDSRRIDRWVTYAQKRRVQVLRFGGVSILSSNTAVYLAELKLWNYLGSLFRAMVMGI</sequence>